<keyword evidence="1" id="KW-0732">Signal</keyword>
<dbReference type="InterPro" id="IPR016140">
    <property type="entry name" value="Bifunc_inhib/LTP/seed_store"/>
</dbReference>
<dbReference type="PANTHER" id="PTHR33286:SF24">
    <property type="entry name" value="BIFUNCTIONAL INHIBITOR_PLANT LIPID TRANSFER PROTEIN_SEED STORAGE HELICAL DOMAIN-CONTAINING PROTEIN"/>
    <property type="match status" value="1"/>
</dbReference>
<evidence type="ECO:0000313" key="3">
    <source>
        <dbReference type="EMBL" id="KAG2640834.1"/>
    </source>
</evidence>
<protein>
    <recommendedName>
        <fullName evidence="2">Bifunctional inhibitor/plant lipid transfer protein/seed storage helical domain-containing protein</fullName>
    </recommendedName>
</protein>
<dbReference type="InterPro" id="IPR036312">
    <property type="entry name" value="Bifun_inhib/LTP/seed_sf"/>
</dbReference>
<feature type="signal peptide" evidence="1">
    <location>
        <begin position="1"/>
        <end position="28"/>
    </location>
</feature>
<reference evidence="3" key="1">
    <citation type="submission" date="2020-05" db="EMBL/GenBank/DDBJ databases">
        <title>WGS assembly of Panicum virgatum.</title>
        <authorList>
            <person name="Lovell J.T."/>
            <person name="Jenkins J."/>
            <person name="Shu S."/>
            <person name="Juenger T.E."/>
            <person name="Schmutz J."/>
        </authorList>
    </citation>
    <scope>NUCLEOTIDE SEQUENCE</scope>
    <source>
        <strain evidence="3">AP13</strain>
    </source>
</reference>
<dbReference type="AlphaFoldDB" id="A0A8T0W650"/>
<evidence type="ECO:0000259" key="2">
    <source>
        <dbReference type="Pfam" id="PF14368"/>
    </source>
</evidence>
<keyword evidence="4" id="KW-1185">Reference proteome</keyword>
<dbReference type="Proteomes" id="UP000823388">
    <property type="component" value="Chromosome 2K"/>
</dbReference>
<sequence>MPTKATITRLQVLALVFTLFVTMPHAWGEKDCYDEKDAFLQKCAWSIKRGLAYMPPHPICCRTIQKIDMTCVCGAIVPDEEETVDVRHAYFVSRDCHKPVPAGNKCGSWTVPGAPAHPLPPHP</sequence>
<proteinExistence type="predicted"/>
<dbReference type="Gene3D" id="1.10.110.10">
    <property type="entry name" value="Plant lipid-transfer and hydrophobic proteins"/>
    <property type="match status" value="1"/>
</dbReference>
<evidence type="ECO:0000313" key="4">
    <source>
        <dbReference type="Proteomes" id="UP000823388"/>
    </source>
</evidence>
<feature type="domain" description="Bifunctional inhibitor/plant lipid transfer protein/seed storage helical" evidence="2">
    <location>
        <begin position="22"/>
        <end position="106"/>
    </location>
</feature>
<name>A0A8T0W650_PANVG</name>
<dbReference type="Pfam" id="PF14368">
    <property type="entry name" value="LTP_2"/>
    <property type="match status" value="1"/>
</dbReference>
<organism evidence="3 4">
    <name type="scientific">Panicum virgatum</name>
    <name type="common">Blackwell switchgrass</name>
    <dbReference type="NCBI Taxonomy" id="38727"/>
    <lineage>
        <taxon>Eukaryota</taxon>
        <taxon>Viridiplantae</taxon>
        <taxon>Streptophyta</taxon>
        <taxon>Embryophyta</taxon>
        <taxon>Tracheophyta</taxon>
        <taxon>Spermatophyta</taxon>
        <taxon>Magnoliopsida</taxon>
        <taxon>Liliopsida</taxon>
        <taxon>Poales</taxon>
        <taxon>Poaceae</taxon>
        <taxon>PACMAD clade</taxon>
        <taxon>Panicoideae</taxon>
        <taxon>Panicodae</taxon>
        <taxon>Paniceae</taxon>
        <taxon>Panicinae</taxon>
        <taxon>Panicum</taxon>
        <taxon>Panicum sect. Hiantes</taxon>
    </lineage>
</organism>
<dbReference type="EMBL" id="CM029039">
    <property type="protein sequence ID" value="KAG2640834.1"/>
    <property type="molecule type" value="Genomic_DNA"/>
</dbReference>
<accession>A0A8T0W650</accession>
<gene>
    <name evidence="3" type="ORF">PVAP13_2KG121800</name>
</gene>
<comment type="caution">
    <text evidence="3">The sequence shown here is derived from an EMBL/GenBank/DDBJ whole genome shotgun (WGS) entry which is preliminary data.</text>
</comment>
<evidence type="ECO:0000256" key="1">
    <source>
        <dbReference type="SAM" id="SignalP"/>
    </source>
</evidence>
<dbReference type="SUPFAM" id="SSF47699">
    <property type="entry name" value="Bifunctional inhibitor/lipid-transfer protein/seed storage 2S albumin"/>
    <property type="match status" value="1"/>
</dbReference>
<feature type="chain" id="PRO_5035886940" description="Bifunctional inhibitor/plant lipid transfer protein/seed storage helical domain-containing protein" evidence="1">
    <location>
        <begin position="29"/>
        <end position="123"/>
    </location>
</feature>
<dbReference type="PANTHER" id="PTHR33286">
    <property type="entry name" value="BIFUNCTIONAL INHIBITOR/LIPID-TRANSFER PROTEIN/SEED STORAGE 2S ALBUMIN SUPERFAMILY PROTEIN"/>
    <property type="match status" value="1"/>
</dbReference>